<dbReference type="EMBL" id="CAKLBY020000039">
    <property type="protein sequence ID" value="CAK7913211.1"/>
    <property type="molecule type" value="Genomic_DNA"/>
</dbReference>
<evidence type="ECO:0000313" key="3">
    <source>
        <dbReference type="EMBL" id="CAK7913211.1"/>
    </source>
</evidence>
<reference evidence="3" key="1">
    <citation type="submission" date="2024-01" db="EMBL/GenBank/DDBJ databases">
        <authorList>
            <person name="Webb A."/>
        </authorList>
    </citation>
    <scope>NUCLEOTIDE SEQUENCE</scope>
    <source>
        <strain evidence="3">Pm1</strain>
    </source>
</reference>
<evidence type="ECO:0000313" key="4">
    <source>
        <dbReference type="Proteomes" id="UP001162060"/>
    </source>
</evidence>
<evidence type="ECO:0000256" key="1">
    <source>
        <dbReference type="SAM" id="MobiDB-lite"/>
    </source>
</evidence>
<dbReference type="Pfam" id="PF25597">
    <property type="entry name" value="SH3_retrovirus"/>
    <property type="match status" value="1"/>
</dbReference>
<proteinExistence type="predicted"/>
<sequence>MHRTILNLARSVIFADIRLRASTSTSGARCVVCGVRAKQEPHALKPKSIVFYGSQCYVYRDPRKNSLAQRSHIGTIIGISNETKGYKAWLRNEGKVIVTQHVKRIKTMTETQNAQLQCAIDSDDRAEAAEETAQEIDEHKARQTHGTGGATKRAQAAVRQEEPEAGEDVVSAAFKRDPQNYAKAMRSTSETAR</sequence>
<name>A0AAV1TDP0_9STRA</name>
<organism evidence="3 4">
    <name type="scientific">Peronospora matthiolae</name>
    <dbReference type="NCBI Taxonomy" id="2874970"/>
    <lineage>
        <taxon>Eukaryota</taxon>
        <taxon>Sar</taxon>
        <taxon>Stramenopiles</taxon>
        <taxon>Oomycota</taxon>
        <taxon>Peronosporomycetes</taxon>
        <taxon>Peronosporales</taxon>
        <taxon>Peronosporaceae</taxon>
        <taxon>Peronospora</taxon>
    </lineage>
</organism>
<dbReference type="Proteomes" id="UP001162060">
    <property type="component" value="Unassembled WGS sequence"/>
</dbReference>
<evidence type="ECO:0000259" key="2">
    <source>
        <dbReference type="Pfam" id="PF25597"/>
    </source>
</evidence>
<dbReference type="AlphaFoldDB" id="A0AAV1TDP0"/>
<feature type="region of interest" description="Disordered" evidence="1">
    <location>
        <begin position="124"/>
        <end position="193"/>
    </location>
</feature>
<comment type="caution">
    <text evidence="3">The sequence shown here is derived from an EMBL/GenBank/DDBJ whole genome shotgun (WGS) entry which is preliminary data.</text>
</comment>
<feature type="domain" description="Retroviral polymerase SH3-like" evidence="2">
    <location>
        <begin position="54"/>
        <end position="107"/>
    </location>
</feature>
<protein>
    <recommendedName>
        <fullName evidence="2">Retroviral polymerase SH3-like domain-containing protein</fullName>
    </recommendedName>
</protein>
<dbReference type="InterPro" id="IPR057670">
    <property type="entry name" value="SH3_retrovirus"/>
</dbReference>
<gene>
    <name evidence="3" type="ORF">PM001_LOCUS4712</name>
</gene>
<accession>A0AAV1TDP0</accession>